<evidence type="ECO:0000313" key="1">
    <source>
        <dbReference type="EMBL" id="PQA88281.1"/>
    </source>
</evidence>
<dbReference type="EMBL" id="PJCH01000005">
    <property type="protein sequence ID" value="PQA88281.1"/>
    <property type="molecule type" value="Genomic_DNA"/>
</dbReference>
<protein>
    <submittedName>
        <fullName evidence="1">Uncharacterized protein</fullName>
    </submittedName>
</protein>
<keyword evidence="2" id="KW-1185">Reference proteome</keyword>
<reference evidence="1 2" key="1">
    <citation type="submission" date="2017-12" db="EMBL/GenBank/DDBJ databases">
        <authorList>
            <person name="Hurst M.R.H."/>
        </authorList>
    </citation>
    <scope>NUCLEOTIDE SEQUENCE [LARGE SCALE GENOMIC DNA]</scope>
    <source>
        <strain evidence="1 2">SY-3-19</strain>
    </source>
</reference>
<dbReference type="Proteomes" id="UP000239504">
    <property type="component" value="Unassembled WGS sequence"/>
</dbReference>
<gene>
    <name evidence="1" type="ORF">CW354_08255</name>
</gene>
<dbReference type="AlphaFoldDB" id="A0A2S7K740"/>
<accession>A0A2S7K740</accession>
<dbReference type="RefSeq" id="WP_104829526.1">
    <property type="nucleotide sequence ID" value="NZ_PJCH01000005.1"/>
</dbReference>
<evidence type="ECO:0000313" key="2">
    <source>
        <dbReference type="Proteomes" id="UP000239504"/>
    </source>
</evidence>
<name>A0A2S7K740_9PROT</name>
<comment type="caution">
    <text evidence="1">The sequence shown here is derived from an EMBL/GenBank/DDBJ whole genome shotgun (WGS) entry which is preliminary data.</text>
</comment>
<proteinExistence type="predicted"/>
<sequence length="190" mass="20795">MTVVYAFLLILTIIGTVAGVEGWRRRRETRALERALFAEIAPMRAQAAAMAAEIARRHQAGEPFDAAFFSLWRLSAPLIYPAAGASLGLLQGEGLDRVGFFHARLADARARLAEAQTAGRFEPSPYRMLYCLVAAINHVGRWTDAMEKRYGCIPCDMPDLAAANALVGTFERSGSEPIMIAYNWADCAVS</sequence>
<organism evidence="1 2">
    <name type="scientific">Hyphococcus luteus</name>
    <dbReference type="NCBI Taxonomy" id="2058213"/>
    <lineage>
        <taxon>Bacteria</taxon>
        <taxon>Pseudomonadati</taxon>
        <taxon>Pseudomonadota</taxon>
        <taxon>Alphaproteobacteria</taxon>
        <taxon>Parvularculales</taxon>
        <taxon>Parvularculaceae</taxon>
        <taxon>Hyphococcus</taxon>
    </lineage>
</organism>